<dbReference type="GO" id="GO:0030246">
    <property type="term" value="F:carbohydrate binding"/>
    <property type="evidence" value="ECO:0007669"/>
    <property type="project" value="UniProtKB-KW"/>
</dbReference>
<dbReference type="RefSeq" id="WP_110369894.1">
    <property type="nucleotide sequence ID" value="NZ_QJJX01000001.1"/>
</dbReference>
<organism evidence="1 2">
    <name type="scientific">Hoylesella shahii DSM 15611 = JCM 12083</name>
    <dbReference type="NCBI Taxonomy" id="1122991"/>
    <lineage>
        <taxon>Bacteria</taxon>
        <taxon>Pseudomonadati</taxon>
        <taxon>Bacteroidota</taxon>
        <taxon>Bacteroidia</taxon>
        <taxon>Bacteroidales</taxon>
        <taxon>Prevotellaceae</taxon>
        <taxon>Hoylesella</taxon>
    </lineage>
</organism>
<dbReference type="EMBL" id="QJJX01000001">
    <property type="protein sequence ID" value="PXX24842.1"/>
    <property type="molecule type" value="Genomic_DNA"/>
</dbReference>
<dbReference type="SUPFAM" id="SSF49899">
    <property type="entry name" value="Concanavalin A-like lectins/glucanases"/>
    <property type="match status" value="1"/>
</dbReference>
<dbReference type="InterPro" id="IPR013320">
    <property type="entry name" value="ConA-like_dom_sf"/>
</dbReference>
<proteinExistence type="predicted"/>
<reference evidence="1 2" key="1">
    <citation type="submission" date="2018-05" db="EMBL/GenBank/DDBJ databases">
        <title>Genomic Encyclopedia of Type Strains, Phase I: the one thousand microbial genomes (KMG-I) project.</title>
        <authorList>
            <person name="Kyrpides N."/>
        </authorList>
    </citation>
    <scope>NUCLEOTIDE SEQUENCE [LARGE SCALE GENOMIC DNA]</scope>
    <source>
        <strain evidence="1 2">DSM 15611</strain>
    </source>
</reference>
<name>A0A318I2U8_9BACT</name>
<comment type="caution">
    <text evidence="1">The sequence shown here is derived from an EMBL/GenBank/DDBJ whole genome shotgun (WGS) entry which is preliminary data.</text>
</comment>
<accession>A0A318I2U8</accession>
<sequence>MALTEQEKQDLKRDIISQIKSESQGVNELQEVSSLDGVKTLPAMRGEELVTAPISLLGKPASDAAAQAQAAKQAADTAATNAVQAAANAATKAQEAQEAAQAAGRATGELEQVRTSAQRVIEQFEGVAVQALNGATARFDGILTDATIETLSVLEVTGVYYVTAKKIFAGKNGNKYYNNWKNADLYLTENRKEIRKNKLYLLGSVIYAWNGADDELAEITGSGGGNTINVTSAYPLETGYYTLATAIKAVEEKKRVRGCCITFEESQGKWRTKQFIGTNIDSWAQEASWEDFGGAGTIKSLTVNGRKQTADAEGNVSLTIDNIDVDESLDADSSNPVQNKAVATKLSEVEAGTVFGMTAELSDDANTVRLALTNKSGTEIASADIPAGGGGGGGDSSATKIVLTAGVDKTTIKEGDVVKLTYTYDHRNTDGESTGQKAAIQIMVKRGATTTYNETVKETGKGTYTLDLTKYLLLGTNDIYVIATTTDPTTGKAQRKQCYVPVKSVTLSLSTGYNLASGLSSGGYSSSEMVSVPFSVSGSGTKTVFLYVDGTQRNTETITRSGTTNGSFNLSMSGLSVGRHTVQMVAEMEADTLTLKSESIYFDFLKAGGNSPFIGLMITHPDGRIQTAGEYLKPVISVGQYESCEFRFVVYDPSQTPATVSVRRNDTLLQTVSVPRTMQTYQNRFTEKGRQTITFTTGTATYSLYIDVQESGIDIGEASYGLQVRLSPAGRSNGESDPAKWESNGVKTAFEGFDWSSNGWTGDSLKLSNGAKAVIGYELFREDAGANGMTIEMEFKVTNVMDRSAEVISCMAGGKGLGVTPVEASIKTGTILHYTNEEGADASREIKIGTKFAPEEWLKVAFVIGKRTEGRLMELYVNGNRAGADIYDGSYYFRQDNPVGITLSSEAADLEMRNIRIYNRPLTDDEVLENRIVDAGSTDDMMRIWEENDIIGETGDVDIDKLRAKGKGVMRIVRKGGLDEVNQTNNKKTDFIADVYFYSPFGKEYDFILRDCYIRIQGTSSTKYPSKNIRIYFSKGGANLSLEVNGQPVEGGKYRMRPGAIAMNLYCMKSDYSDSSMSLNTGGAKLFNDVMKELGLLTPPQRYQYEQGGKSLNAVTVRTAIDGFPIDVFSAETVDGESTYFGQYNFNNEKSKSGKLFGMEGVDGFNPECPLTLETLNNGEKACLFQSESDEDLAADFDAGLETNVPDDVKWAGLSEEQQAALKRLFGWIRACVPEGAKADDLSTFRSEKFVSEISRYFDKDFLLTYYIHTDYHASVDQRAKNMLLRTWDGKLWYITYYDGDTQDGKRNDCFLAYDYTIDRNTWDAEAGKYAFEGRESWLWNLVLANLGDDLKRCAANYRAKMTPERVLSMLTVEQMGNWSDRAYNKSGYLKYIRPAMVDTYGKKWPFIYALQGSNKAFLTYFVRNRFALLDAKYGTSSFTSDNIDLYMSRTGADTADTLRITAGEVYAFGYGTNNSPNLGNSGIVDAGKTAELRIIGSYTVNDPLRVYGASRMQVLDMTDAADHLKNGLDLGKCTALRELDLQSGTTGSTGWWLNIGSCRQLRKVNLRNQQQAKTGGSTSTELDFSNQTKLEYLDARGTQPKSIAFAKGAPVTTALFPGTLNVLKLEYLSKLTVNGLSLESYSGIKTLIVDGCPNINWETLLLRCTGVERLRVTGISKTDDGTWLKRFANMGGVDAEGNATETCALVGTVQLTKYVEEEEYGKLCAHFPELNIRQPDYTMIEFDDSIADDVNVTNLDNGTGYRSSTPYKPSGHISAIMRQRHRVLAKVTKKATTRNVNMAGQDVAVPNLDGEVIYYPLDDTDSNKYADGTEAKLDGTEGDWMMYEPFFWYKGINDYLKGRHYSCYSSNDRSHRPASPAATVLTEKEVKNAQNGFLSGKKIMSGKDTLAGSYTTDSAYSVCKVGVEGFKRVRFPSVPGTNLIGSVFVDAEGKVISSVVVPTIGNKFEAGMYLIADVPEKAVNLHFTILNTAEFDCVVLSNSDRIEDMEPDWVASDEHLCAVVGSTVIGSKLRAAITGGSTTASMTWTDFHYYSVQRGMQQIDALMHSRIANLFYAWYGRLNAQEQCGAGQHTDTRTTGVTASRGMTDTIGYEEAKSINGNVTNSLVDNAVHQYAWYKSADEYGGAAVTQVNNICCLGYEDIYGHKWDMMDGVDVPNDSGNVGKWRIFMPAGSVRMVKGMTSSTWITAVAHGRYMDVIPVGNVAGSSSTSYSDYYWFSGGSSRVVYRGCSCAYPYCGVSCTSACNDASASRTYVGSRLAFRGRIVRAQSVAAYKSVSEVA</sequence>
<dbReference type="Pfam" id="PF13385">
    <property type="entry name" value="Laminin_G_3"/>
    <property type="match status" value="1"/>
</dbReference>
<dbReference type="Gene3D" id="2.60.120.200">
    <property type="match status" value="1"/>
</dbReference>
<dbReference type="Gene3D" id="3.80.10.10">
    <property type="entry name" value="Ribonuclease Inhibitor"/>
    <property type="match status" value="1"/>
</dbReference>
<keyword evidence="1" id="KW-0430">Lectin</keyword>
<dbReference type="Proteomes" id="UP000248314">
    <property type="component" value="Unassembled WGS sequence"/>
</dbReference>
<dbReference type="GO" id="GO:0005975">
    <property type="term" value="P:carbohydrate metabolic process"/>
    <property type="evidence" value="ECO:0007669"/>
    <property type="project" value="UniProtKB-ARBA"/>
</dbReference>
<dbReference type="InterPro" id="IPR032675">
    <property type="entry name" value="LRR_dom_sf"/>
</dbReference>
<evidence type="ECO:0000313" key="2">
    <source>
        <dbReference type="Proteomes" id="UP000248314"/>
    </source>
</evidence>
<protein>
    <submittedName>
        <fullName evidence="1">Concanavalin A-like lectin/glucanase superfamily protein</fullName>
    </submittedName>
</protein>
<dbReference type="GO" id="GO:0004553">
    <property type="term" value="F:hydrolase activity, hydrolyzing O-glycosyl compounds"/>
    <property type="evidence" value="ECO:0007669"/>
    <property type="project" value="UniProtKB-ARBA"/>
</dbReference>
<gene>
    <name evidence="1" type="ORF">EJ73_00108</name>
</gene>
<keyword evidence="2" id="KW-1185">Reference proteome</keyword>
<evidence type="ECO:0000313" key="1">
    <source>
        <dbReference type="EMBL" id="PXX24842.1"/>
    </source>
</evidence>
<dbReference type="STRING" id="1122991.GCA_000613445_01943"/>
<dbReference type="SUPFAM" id="SSF52047">
    <property type="entry name" value="RNI-like"/>
    <property type="match status" value="1"/>
</dbReference>